<dbReference type="Pfam" id="PF13088">
    <property type="entry name" value="BNR_2"/>
    <property type="match status" value="1"/>
</dbReference>
<dbReference type="InterPro" id="IPR011040">
    <property type="entry name" value="Sialidase"/>
</dbReference>
<sequence>MRRTRACLALVLATASAIAAATDPATPASPPYALATGLFDAQAPDLGLRPAAGTTSATVFRADPASGMFNNGAVPVVFGGRLYVQWQNSARDEDSPDTRVLYSRSDDGVHWSRPEVLMEAGSGGAMHSGGGWWSDGRTLVAYINVWPSGFQSGAGGWTGYRLSTDGVQWTPLRPVLGTGGAPVPGVIEQDPHALSDGRILAAFHLRPGILAAPFFSDDPLGLAGWQRGAMRNLPHAGPASRELEPSLFLRRAKDGGECAVMVFRDQGDSYRQLASESCDRGGTWTVPALTPMPDSRAKQSAGNLPDGSAFLVNAPSGQRERMPLAVTLSADGRCFDRSFLLRGRDALPPLRAGGRYKRPGYHYPKSVLWDDRLVVAYAVNKEDVAVTWVPLRSLAAGAAGPDRCPAPS</sequence>
<evidence type="ECO:0000256" key="1">
    <source>
        <dbReference type="SAM" id="SignalP"/>
    </source>
</evidence>
<organism evidence="3 4">
    <name type="scientific">Pseudoxanthomonas taiwanensis J19</name>
    <dbReference type="NCBI Taxonomy" id="935569"/>
    <lineage>
        <taxon>Bacteria</taxon>
        <taxon>Pseudomonadati</taxon>
        <taxon>Pseudomonadota</taxon>
        <taxon>Gammaproteobacteria</taxon>
        <taxon>Lysobacterales</taxon>
        <taxon>Lysobacteraceae</taxon>
        <taxon>Pseudoxanthomonas</taxon>
    </lineage>
</organism>
<reference evidence="3 4" key="1">
    <citation type="submission" date="2019-07" db="EMBL/GenBank/DDBJ databases">
        <title>Genome sequencing of lignin-degrading bacterial isolates.</title>
        <authorList>
            <person name="Gladden J."/>
        </authorList>
    </citation>
    <scope>NUCLEOTIDE SEQUENCE [LARGE SCALE GENOMIC DNA]</scope>
    <source>
        <strain evidence="3 4">J19</strain>
    </source>
</reference>
<dbReference type="AlphaFoldDB" id="A0A562DZW2"/>
<feature type="signal peptide" evidence="1">
    <location>
        <begin position="1"/>
        <end position="21"/>
    </location>
</feature>
<dbReference type="PANTHER" id="PTHR43752:SF2">
    <property type="entry name" value="BNR_ASP-BOX REPEAT FAMILY PROTEIN"/>
    <property type="match status" value="1"/>
</dbReference>
<keyword evidence="1" id="KW-0732">Signal</keyword>
<protein>
    <submittedName>
        <fullName evidence="3">BNR repeat protein</fullName>
    </submittedName>
</protein>
<dbReference type="RefSeq" id="WP_028914301.1">
    <property type="nucleotide sequence ID" value="NZ_VLJS01000047.1"/>
</dbReference>
<name>A0A562DZW2_9GAMM</name>
<evidence type="ECO:0000313" key="3">
    <source>
        <dbReference type="EMBL" id="TWH15097.1"/>
    </source>
</evidence>
<feature type="domain" description="Sialidase" evidence="2">
    <location>
        <begin position="80"/>
        <end position="371"/>
    </location>
</feature>
<dbReference type="InterPro" id="IPR036278">
    <property type="entry name" value="Sialidase_sf"/>
</dbReference>
<comment type="caution">
    <text evidence="3">The sequence shown here is derived from an EMBL/GenBank/DDBJ whole genome shotgun (WGS) entry which is preliminary data.</text>
</comment>
<dbReference type="SUPFAM" id="SSF50939">
    <property type="entry name" value="Sialidases"/>
    <property type="match status" value="1"/>
</dbReference>
<dbReference type="PANTHER" id="PTHR43752">
    <property type="entry name" value="BNR/ASP-BOX REPEAT FAMILY PROTEIN"/>
    <property type="match status" value="1"/>
</dbReference>
<gene>
    <name evidence="3" type="ORF">L613_000200000530</name>
</gene>
<feature type="chain" id="PRO_5021877094" evidence="1">
    <location>
        <begin position="22"/>
        <end position="408"/>
    </location>
</feature>
<dbReference type="CDD" id="cd15482">
    <property type="entry name" value="Sialidase_non-viral"/>
    <property type="match status" value="1"/>
</dbReference>
<evidence type="ECO:0000313" key="4">
    <source>
        <dbReference type="Proteomes" id="UP000321583"/>
    </source>
</evidence>
<keyword evidence="4" id="KW-1185">Reference proteome</keyword>
<dbReference type="Proteomes" id="UP000321583">
    <property type="component" value="Unassembled WGS sequence"/>
</dbReference>
<accession>A0A562DZW2</accession>
<proteinExistence type="predicted"/>
<dbReference type="OrthoDB" id="41724at2"/>
<dbReference type="Gene3D" id="2.120.10.10">
    <property type="match status" value="1"/>
</dbReference>
<evidence type="ECO:0000259" key="2">
    <source>
        <dbReference type="Pfam" id="PF13088"/>
    </source>
</evidence>
<dbReference type="EMBL" id="VLJS01000047">
    <property type="protein sequence ID" value="TWH15097.1"/>
    <property type="molecule type" value="Genomic_DNA"/>
</dbReference>